<organism evidence="5 6">
    <name type="scientific">Inconstantimicrobium porci</name>
    <dbReference type="NCBI Taxonomy" id="2652291"/>
    <lineage>
        <taxon>Bacteria</taxon>
        <taxon>Bacillati</taxon>
        <taxon>Bacillota</taxon>
        <taxon>Clostridia</taxon>
        <taxon>Eubacteriales</taxon>
        <taxon>Clostridiaceae</taxon>
        <taxon>Inconstantimicrobium</taxon>
    </lineage>
</organism>
<sequence length="1337" mass="147918">MMKEIIDKKKKEKRVVKYALRKYTVGLVSVAISTSIFAPVAVSANTLEIGEGNIVVSKEAKIENNLPKDTVLESDKVEAIANGDEFLSDADAEKMIDEVIDLYNAIQYEDLYDILKPYEKGVDRFNIINELRKQLGREPSEDEIKKALKTFYMDKIDLEEAFNKVKANLRQELKQLITKTSYVQKNNLIYNKDRILLGLTYLEKQYSFKFGDKTAKDLILYNSGLQGDNHNALFYLIGIGNVSYSDLELRYNLNTYKKNIAPITGKENILDFIEGAVKAYATENTAKEWFENSTKAWIVESESKYGTSSIYEKMAKDERLKSHLIPLLLVGENSIYAISTMSSVTYGVVDAYIEDTKNASIDDLKADMEKTAKKQQLFLDFWYRISSVNNKLLESKNIIVVDSLLDYGKADATGTLWSKETGKDALKGVREFITPLGLYTSFMRAEGQAGPDNSVNYFLSKALTDRGQETYTHELTHLLDKVVFLNGYGRREGKGAETYARGLFEIVNNAGGSLITQPIFNLNLSYELGDERIQNKSPEMFKTEADLQKYMQGLMDVIYTLDYVEAMSSLNKTAEDKAILYNQLELTDHSTKQNVVNDTFKNISNETAEKLKTVDDLIDNNIVSGRLAFQGILTTGTAEDNGYYVVPLFEPIYAAMQNDKGAVGDISFKRNAYELLAQYGYSKGMAAYISNQYANDKEALNAILDTKYNGNLAEFKKEMFALRASRLTQLKQNDIFADYEELQNLMNEAVEKDLEAMRANKKYGVNINQGVGAVKTLKTQILKSYLKSTDDFTTSIYKDIVVGEKVEVSENVIKSTVVNKTDDTMWEGETRTEQGEDGIEKVTKVWKTENGVPVGEPTITTEIVKEMKPTIIYTGTKKKPQTEVKPDTPGNDDNTQNKPVLPPTEVKPEAPDTPVVPEAPGTGGDSESKPDDEVVEKPSEPENKPETPETEAKPDVPTVPDTPVVPDDEVVEKPSEPENKPETPETEAKPDVPTVPDTPVVPDDEVVEKPSEPENKPETPETEAKPEKPGTDVKPEKPGTDVKPEKPENNSQVIDIDKGQKVTFDKAKPNNIKIVSNKLANKSVDYIVVNGVKITKPSLSRLKTVDTLVDNNDEYYTVTDGGIVLFAKLFETLKLSPNSGYDIGVAFTDGEEIAKLTTIDIVDTSNNNNTNNTVKPSTDSNSGSTVIKPSVNNSTGNSAVTNKDDNANNSNSGSAFTYGKPLETTEETDSTGTTDIAEELIADSENEVADSSTSESVDNDNNTTDKADNNESTNNNIVTEAAKPHTNRNNPFRGTNNNIVTEAASEKTSKTGIVVAVIAVIGAISAAVGVILSKKKK</sequence>
<keyword evidence="3" id="KW-1133">Transmembrane helix</keyword>
<feature type="compositionally biased region" description="Polar residues" evidence="2">
    <location>
        <begin position="1175"/>
        <end position="1201"/>
    </location>
</feature>
<feature type="compositionally biased region" description="Basic and acidic residues" evidence="2">
    <location>
        <begin position="1007"/>
        <end position="1048"/>
    </location>
</feature>
<dbReference type="InterPro" id="IPR011098">
    <property type="entry name" value="G5_dom"/>
</dbReference>
<dbReference type="Proteomes" id="UP000460287">
    <property type="component" value="Unassembled WGS sequence"/>
</dbReference>
<keyword evidence="6" id="KW-1185">Reference proteome</keyword>
<dbReference type="GO" id="GO:0008270">
    <property type="term" value="F:zinc ion binding"/>
    <property type="evidence" value="ECO:0007669"/>
    <property type="project" value="InterPro"/>
</dbReference>
<feature type="domain" description="G5" evidence="4">
    <location>
        <begin position="798"/>
        <end position="878"/>
    </location>
</feature>
<dbReference type="Pfam" id="PF07501">
    <property type="entry name" value="G5"/>
    <property type="match status" value="1"/>
</dbReference>
<evidence type="ECO:0000256" key="2">
    <source>
        <dbReference type="SAM" id="MobiDB-lite"/>
    </source>
</evidence>
<dbReference type="Pfam" id="PF07580">
    <property type="entry name" value="Peptidase_M26_C"/>
    <property type="match status" value="1"/>
</dbReference>
<comment type="caution">
    <text evidence="5">The sequence shown here is derived from an EMBL/GenBank/DDBJ whole genome shotgun (WGS) entry which is preliminary data.</text>
</comment>
<dbReference type="InterPro" id="IPR005877">
    <property type="entry name" value="YSIRK_signal_dom"/>
</dbReference>
<keyword evidence="3" id="KW-0472">Membrane</keyword>
<feature type="compositionally biased region" description="Low complexity" evidence="2">
    <location>
        <begin position="1287"/>
        <end position="1296"/>
    </location>
</feature>
<keyword evidence="3" id="KW-0812">Transmembrane</keyword>
<proteinExistence type="predicted"/>
<feature type="compositionally biased region" description="Low complexity" evidence="2">
    <location>
        <begin position="991"/>
        <end position="1001"/>
    </location>
</feature>
<dbReference type="Pfam" id="PF04650">
    <property type="entry name" value="YSIRK_signal"/>
    <property type="match status" value="1"/>
</dbReference>
<keyword evidence="1" id="KW-0732">Signal</keyword>
<feature type="compositionally biased region" description="Low complexity" evidence="2">
    <location>
        <begin position="955"/>
        <end position="965"/>
    </location>
</feature>
<evidence type="ECO:0000256" key="1">
    <source>
        <dbReference type="ARBA" id="ARBA00022729"/>
    </source>
</evidence>
<evidence type="ECO:0000313" key="6">
    <source>
        <dbReference type="Proteomes" id="UP000460287"/>
    </source>
</evidence>
<evidence type="ECO:0000256" key="3">
    <source>
        <dbReference type="SAM" id="Phobius"/>
    </source>
</evidence>
<dbReference type="RefSeq" id="WP_154531260.1">
    <property type="nucleotide sequence ID" value="NZ_VULX01000010.1"/>
</dbReference>
<accession>A0A7X2T1Y6</accession>
<feature type="region of interest" description="Disordered" evidence="2">
    <location>
        <begin position="1164"/>
        <end position="1296"/>
    </location>
</feature>
<dbReference type="EMBL" id="VULX01000010">
    <property type="protein sequence ID" value="MSR91368.1"/>
    <property type="molecule type" value="Genomic_DNA"/>
</dbReference>
<feature type="compositionally biased region" description="Basic and acidic residues" evidence="2">
    <location>
        <begin position="971"/>
        <end position="990"/>
    </location>
</feature>
<feature type="compositionally biased region" description="Basic and acidic residues" evidence="2">
    <location>
        <begin position="926"/>
        <end position="954"/>
    </location>
</feature>
<feature type="compositionally biased region" description="Low complexity" evidence="2">
    <location>
        <begin position="1164"/>
        <end position="1174"/>
    </location>
</feature>
<name>A0A7X2T1Y6_9CLOT</name>
<dbReference type="SMART" id="SM01208">
    <property type="entry name" value="G5"/>
    <property type="match status" value="1"/>
</dbReference>
<dbReference type="NCBIfam" id="TIGR01168">
    <property type="entry name" value="YSIRK_signal"/>
    <property type="match status" value="1"/>
</dbReference>
<feature type="transmembrane region" description="Helical" evidence="3">
    <location>
        <begin position="1313"/>
        <end position="1332"/>
    </location>
</feature>
<dbReference type="PROSITE" id="PS51109">
    <property type="entry name" value="G5"/>
    <property type="match status" value="1"/>
</dbReference>
<feature type="region of interest" description="Disordered" evidence="2">
    <location>
        <begin position="874"/>
        <end position="1051"/>
    </location>
</feature>
<dbReference type="InterPro" id="IPR011505">
    <property type="entry name" value="Peptidase_M26_C_dom"/>
</dbReference>
<reference evidence="5 6" key="1">
    <citation type="submission" date="2019-08" db="EMBL/GenBank/DDBJ databases">
        <title>In-depth cultivation of the pig gut microbiome towards novel bacterial diversity and tailored functional studies.</title>
        <authorList>
            <person name="Wylensek D."/>
            <person name="Hitch T.C.A."/>
            <person name="Clavel T."/>
        </authorList>
    </citation>
    <scope>NUCLEOTIDE SEQUENCE [LARGE SCALE GENOMIC DNA]</scope>
    <source>
        <strain evidence="5 6">WCA-383-APC-5B</strain>
    </source>
</reference>
<gene>
    <name evidence="5" type="ORF">FYJ33_08060</name>
</gene>
<evidence type="ECO:0000313" key="5">
    <source>
        <dbReference type="EMBL" id="MSR91368.1"/>
    </source>
</evidence>
<feature type="compositionally biased region" description="Acidic residues" evidence="2">
    <location>
        <begin position="1236"/>
        <end position="1248"/>
    </location>
</feature>
<evidence type="ECO:0000259" key="4">
    <source>
        <dbReference type="PROSITE" id="PS51109"/>
    </source>
</evidence>
<dbReference type="GO" id="GO:0005576">
    <property type="term" value="C:extracellular region"/>
    <property type="evidence" value="ECO:0007669"/>
    <property type="project" value="InterPro"/>
</dbReference>
<protein>
    <submittedName>
        <fullName evidence="5">YSIRK-type signal peptide-containing protein</fullName>
    </submittedName>
</protein>
<dbReference type="GO" id="GO:0004222">
    <property type="term" value="F:metalloendopeptidase activity"/>
    <property type="evidence" value="ECO:0007669"/>
    <property type="project" value="InterPro"/>
</dbReference>
<dbReference type="Gene3D" id="2.20.230.10">
    <property type="entry name" value="Resuscitation-promoting factor rpfb"/>
    <property type="match status" value="1"/>
</dbReference>